<dbReference type="PROSITE" id="PS50222">
    <property type="entry name" value="EF_HAND_2"/>
    <property type="match status" value="3"/>
</dbReference>
<feature type="domain" description="EF-hand" evidence="4">
    <location>
        <begin position="370"/>
        <end position="405"/>
    </location>
</feature>
<gene>
    <name evidence="5" type="ORF">ILEXP_LOCUS42520</name>
</gene>
<dbReference type="PANTHER" id="PTHR11216">
    <property type="entry name" value="EH DOMAIN"/>
    <property type="match status" value="1"/>
</dbReference>
<dbReference type="CDD" id="cd00052">
    <property type="entry name" value="EH"/>
    <property type="match status" value="1"/>
</dbReference>
<protein>
    <submittedName>
        <fullName evidence="5">Uncharacterized protein</fullName>
    </submittedName>
</protein>
<dbReference type="SMART" id="SM00054">
    <property type="entry name" value="EFh"/>
    <property type="match status" value="3"/>
</dbReference>
<dbReference type="InterPro" id="IPR011992">
    <property type="entry name" value="EF-hand-dom_pair"/>
</dbReference>
<feature type="domain" description="EF-hand" evidence="4">
    <location>
        <begin position="1"/>
        <end position="34"/>
    </location>
</feature>
<name>A0ABC8TUP4_9AQUA</name>
<feature type="domain" description="EH" evidence="3">
    <location>
        <begin position="1"/>
        <end position="90"/>
    </location>
</feature>
<evidence type="ECO:0000313" key="5">
    <source>
        <dbReference type="EMBL" id="CAK9172834.1"/>
    </source>
</evidence>
<evidence type="ECO:0000313" key="6">
    <source>
        <dbReference type="Proteomes" id="UP001642360"/>
    </source>
</evidence>
<dbReference type="SMART" id="SM00027">
    <property type="entry name" value="EH"/>
    <property type="match status" value="1"/>
</dbReference>
<dbReference type="SUPFAM" id="SSF47473">
    <property type="entry name" value="EF-hand"/>
    <property type="match status" value="2"/>
</dbReference>
<reference evidence="5 6" key="1">
    <citation type="submission" date="2024-02" db="EMBL/GenBank/DDBJ databases">
        <authorList>
            <person name="Vignale AGUSTIN F."/>
            <person name="Sosa J E."/>
            <person name="Modenutti C."/>
        </authorList>
    </citation>
    <scope>NUCLEOTIDE SEQUENCE [LARGE SCALE GENOMIC DNA]</scope>
</reference>
<evidence type="ECO:0000259" key="4">
    <source>
        <dbReference type="PROSITE" id="PS50222"/>
    </source>
</evidence>
<dbReference type="PANTHER" id="PTHR11216:SF137">
    <property type="entry name" value="CALCIUM-BINDING EF HAND FAMILY PROTEIN"/>
    <property type="match status" value="1"/>
</dbReference>
<dbReference type="InterPro" id="IPR000261">
    <property type="entry name" value="EH_dom"/>
</dbReference>
<comment type="caution">
    <text evidence="5">The sequence shown here is derived from an EMBL/GenBank/DDBJ whole genome shotgun (WGS) entry which is preliminary data.</text>
</comment>
<dbReference type="AlphaFoldDB" id="A0ABC8TUP4"/>
<dbReference type="EMBL" id="CAUOFW020006069">
    <property type="protein sequence ID" value="CAK9172834.1"/>
    <property type="molecule type" value="Genomic_DNA"/>
</dbReference>
<feature type="region of interest" description="Disordered" evidence="2">
    <location>
        <begin position="147"/>
        <end position="167"/>
    </location>
</feature>
<dbReference type="PROSITE" id="PS50031">
    <property type="entry name" value="EH"/>
    <property type="match status" value="1"/>
</dbReference>
<evidence type="ECO:0000256" key="2">
    <source>
        <dbReference type="SAM" id="MobiDB-lite"/>
    </source>
</evidence>
<evidence type="ECO:0000259" key="3">
    <source>
        <dbReference type="PROSITE" id="PS50031"/>
    </source>
</evidence>
<evidence type="ECO:0000256" key="1">
    <source>
        <dbReference type="ARBA" id="ARBA00022837"/>
    </source>
</evidence>
<dbReference type="InterPro" id="IPR018247">
    <property type="entry name" value="EF_Hand_1_Ca_BS"/>
</dbReference>
<keyword evidence="6" id="KW-1185">Reference proteome</keyword>
<dbReference type="Proteomes" id="UP001642360">
    <property type="component" value="Unassembled WGS sequence"/>
</dbReference>
<organism evidence="5 6">
    <name type="scientific">Ilex paraguariensis</name>
    <name type="common">yerba mate</name>
    <dbReference type="NCBI Taxonomy" id="185542"/>
    <lineage>
        <taxon>Eukaryota</taxon>
        <taxon>Viridiplantae</taxon>
        <taxon>Streptophyta</taxon>
        <taxon>Embryophyta</taxon>
        <taxon>Tracheophyta</taxon>
        <taxon>Spermatophyta</taxon>
        <taxon>Magnoliopsida</taxon>
        <taxon>eudicotyledons</taxon>
        <taxon>Gunneridae</taxon>
        <taxon>Pentapetalae</taxon>
        <taxon>asterids</taxon>
        <taxon>campanulids</taxon>
        <taxon>Aquifoliales</taxon>
        <taxon>Aquifoliaceae</taxon>
        <taxon>Ilex</taxon>
    </lineage>
</organism>
<dbReference type="Pfam" id="PF13202">
    <property type="entry name" value="EF-hand_5"/>
    <property type="match status" value="1"/>
</dbReference>
<dbReference type="Pfam" id="PF12763">
    <property type="entry name" value="EH"/>
    <property type="match status" value="1"/>
</dbReference>
<feature type="domain" description="EF-hand" evidence="4">
    <location>
        <begin position="35"/>
        <end position="68"/>
    </location>
</feature>
<proteinExistence type="predicted"/>
<accession>A0ABC8TUP4</accession>
<feature type="region of interest" description="Disordered" evidence="2">
    <location>
        <begin position="199"/>
        <end position="246"/>
    </location>
</feature>
<dbReference type="PROSITE" id="PS00018">
    <property type="entry name" value="EF_HAND_1"/>
    <property type="match status" value="1"/>
</dbReference>
<dbReference type="InterPro" id="IPR002048">
    <property type="entry name" value="EF_hand_dom"/>
</dbReference>
<sequence>MEQFEGYFQRADTDRDGRISGAEAVAFFQGSNLSKQVLAQIWMHADQSHTGYLGRQEFYNALKLVTVAQSKRELTPDIANAALYGPASAKIPAPQINLATISVPLSNQVAAASVPQMGTVAPMATQNFGVRGQVPTNASMNQQYFPSQGSQAMRPPLSMPTGSASRLQGVGGPDFPRGASMVGPGLPNSNISSDWFGGRTGGASTGATSQVPNRGISPSIATVSPKPQDPLSTSSSMAARDPKAPLGSGNGFASDQMFGGDVFSATQSLPKQVYSGPTYSASSALVSSAIVPTTGGPMSSVKPDPFELLPSSLTRQSTGNQIQPALSLSKPNQQVSGQSASTLASSGMIAEVSNSTSNQSQHPWPKMTRAGVQKYMKVFLEVDTDRDGKITGEQARNLFLSWRLPRGKNCFV</sequence>
<dbReference type="Gene3D" id="1.10.238.10">
    <property type="entry name" value="EF-hand"/>
    <property type="match status" value="2"/>
</dbReference>
<keyword evidence="1" id="KW-0106">Calcium</keyword>